<name>A0A0N9PVE1_9VIRU</name>
<evidence type="ECO:0000256" key="1">
    <source>
        <dbReference type="SAM" id="Phobius"/>
    </source>
</evidence>
<keyword evidence="1" id="KW-0472">Membrane</keyword>
<evidence type="ECO:0000313" key="3">
    <source>
        <dbReference type="Proteomes" id="UP000319438"/>
    </source>
</evidence>
<protein>
    <submittedName>
        <fullName evidence="2">Uncharacterized protein</fullName>
    </submittedName>
</protein>
<sequence length="67" mass="7623">MSCNKCFWRGYTVLGIASSSYLAPDIGEKYRSGKIGFWNAYALQTLSGVVWPVFLPLFLRMKQRGEI</sequence>
<evidence type="ECO:0000313" key="2">
    <source>
        <dbReference type="EMBL" id="ALH06790.1"/>
    </source>
</evidence>
<accession>A0A0N9PVE1</accession>
<dbReference type="Proteomes" id="UP000319438">
    <property type="component" value="Segment"/>
</dbReference>
<dbReference type="EMBL" id="KT428292">
    <property type="protein sequence ID" value="ALH06790.1"/>
    <property type="molecule type" value="Genomic_DNA"/>
</dbReference>
<reference evidence="2" key="1">
    <citation type="journal article" date="2015" name="Genome Announc.">
        <title>Complete Genome Sequence of a New Member of the Marseilleviridae Recovered from the Brackish Submarine Spring in the Cassis Port-Miou Calanque, France.</title>
        <authorList>
            <person name="Doutre G."/>
            <person name="Arfib B."/>
            <person name="Rochette P."/>
            <person name="Claverie J.M."/>
            <person name="Bonin P."/>
            <person name="Abergel C."/>
        </authorList>
    </citation>
    <scope>NUCLEOTIDE SEQUENCE [LARGE SCALE GENOMIC DNA]</scope>
    <source>
        <strain evidence="2">1</strain>
    </source>
</reference>
<proteinExistence type="predicted"/>
<gene>
    <name evidence="2" type="ORF">PMV_092</name>
</gene>
<keyword evidence="1" id="KW-1133">Transmembrane helix</keyword>
<keyword evidence="1" id="KW-0812">Transmembrane</keyword>
<organism evidence="2 3">
    <name type="scientific">Port-miou virus</name>
    <dbReference type="NCBI Taxonomy" id="1733873"/>
    <lineage>
        <taxon>Viruses</taxon>
        <taxon>Varidnaviria</taxon>
        <taxon>Bamfordvirae</taxon>
        <taxon>Nucleocytoviricota</taxon>
        <taxon>Megaviricetes</taxon>
        <taxon>Pimascovirales</taxon>
        <taxon>Pimascovirales incertae sedis</taxon>
        <taxon>Marseilleviridae</taxon>
        <taxon>Losannavirus</taxon>
        <taxon>Losannavirus lausannense</taxon>
        <taxon>Lausannevirus</taxon>
    </lineage>
</organism>
<feature type="transmembrane region" description="Helical" evidence="1">
    <location>
        <begin position="38"/>
        <end position="59"/>
    </location>
</feature>